<evidence type="ECO:0000259" key="4">
    <source>
        <dbReference type="PROSITE" id="PS51898"/>
    </source>
</evidence>
<name>A0A9E4TRB8_9GAMM</name>
<keyword evidence="1" id="KW-0159">Chromosome partition</keyword>
<evidence type="ECO:0000256" key="2">
    <source>
        <dbReference type="ARBA" id="ARBA00022908"/>
    </source>
</evidence>
<proteinExistence type="predicted"/>
<dbReference type="Proteomes" id="UP000886674">
    <property type="component" value="Unassembled WGS sequence"/>
</dbReference>
<dbReference type="InterPro" id="IPR011010">
    <property type="entry name" value="DNA_brk_join_enz"/>
</dbReference>
<keyword evidence="2" id="KW-0229">DNA integration</keyword>
<comment type="caution">
    <text evidence="5">The sequence shown here is derived from an EMBL/GenBank/DDBJ whole genome shotgun (WGS) entry which is preliminary data.</text>
</comment>
<dbReference type="InterPro" id="IPR050090">
    <property type="entry name" value="Tyrosine_recombinase_XerCD"/>
</dbReference>
<dbReference type="GO" id="GO:0015074">
    <property type="term" value="P:DNA integration"/>
    <property type="evidence" value="ECO:0007669"/>
    <property type="project" value="UniProtKB-KW"/>
</dbReference>
<dbReference type="PANTHER" id="PTHR30349">
    <property type="entry name" value="PHAGE INTEGRASE-RELATED"/>
    <property type="match status" value="1"/>
</dbReference>
<dbReference type="InterPro" id="IPR013762">
    <property type="entry name" value="Integrase-like_cat_sf"/>
</dbReference>
<evidence type="ECO:0000256" key="3">
    <source>
        <dbReference type="ARBA" id="ARBA00023172"/>
    </source>
</evidence>
<dbReference type="PANTHER" id="PTHR30349:SF81">
    <property type="entry name" value="TYROSINE RECOMBINASE XERC"/>
    <property type="match status" value="1"/>
</dbReference>
<dbReference type="GO" id="GO:0003677">
    <property type="term" value="F:DNA binding"/>
    <property type="evidence" value="ECO:0007669"/>
    <property type="project" value="InterPro"/>
</dbReference>
<reference evidence="5" key="1">
    <citation type="journal article" date="2021" name="Proc. Natl. Acad. Sci. U.S.A.">
        <title>Global biogeography of chemosynthetic symbionts reveals both localized and globally distributed symbiont groups. .</title>
        <authorList>
            <person name="Osvatic J.T."/>
            <person name="Wilkins L.G.E."/>
            <person name="Leibrecht L."/>
            <person name="Leray M."/>
            <person name="Zauner S."/>
            <person name="Polzin J."/>
            <person name="Camacho Y."/>
            <person name="Gros O."/>
            <person name="van Gils J.A."/>
            <person name="Eisen J.A."/>
            <person name="Petersen J.M."/>
            <person name="Yuen B."/>
        </authorList>
    </citation>
    <scope>NUCLEOTIDE SEQUENCE</scope>
    <source>
        <strain evidence="5">MAGclacostrist055</strain>
    </source>
</reference>
<sequence>MSKSSPLYHFDAAVLAYISSRRALGRAVRVDEYVLHRLRTYLAQAGDCDLDAENFERWRRQLHHCAHNTQVDWAMMVYRFCRYRRRRECRCFIPERETFGRHRPYPLPTPIEADQVWRLLDFISRHPASAGRDLPYAVHRIAIVLMYTAGLRRGELARLRMEDVDVETGVLRIQSSKFHKSRWVPLSPSATRELRAYLRIRAAFVPCTARNTMLFCRSAERGYTAEGMSQAIRRVMYRSGIWTNALRMPRVHDFRHAFAVEALRRWYEEGRDVQSELPRLSMYMGHVSIASTTYYLRFMPAVVALASQRFASSCADLIEGGAL</sequence>
<gene>
    <name evidence="5" type="ORF">JAY77_03415</name>
</gene>
<feature type="domain" description="Tyr recombinase" evidence="4">
    <location>
        <begin position="106"/>
        <end position="310"/>
    </location>
</feature>
<dbReference type="GO" id="GO:0006310">
    <property type="term" value="P:DNA recombination"/>
    <property type="evidence" value="ECO:0007669"/>
    <property type="project" value="UniProtKB-KW"/>
</dbReference>
<evidence type="ECO:0000313" key="5">
    <source>
        <dbReference type="EMBL" id="MCG7977184.1"/>
    </source>
</evidence>
<protein>
    <submittedName>
        <fullName evidence="5">Tyrosine-type recombinase/integrase</fullName>
    </submittedName>
</protein>
<dbReference type="AlphaFoldDB" id="A0A9E4TRB8"/>
<dbReference type="GO" id="GO:0007059">
    <property type="term" value="P:chromosome segregation"/>
    <property type="evidence" value="ECO:0007669"/>
    <property type="project" value="UniProtKB-KW"/>
</dbReference>
<dbReference type="SUPFAM" id="SSF56349">
    <property type="entry name" value="DNA breaking-rejoining enzymes"/>
    <property type="match status" value="1"/>
</dbReference>
<accession>A0A9E4TRB8</accession>
<organism evidence="5 6">
    <name type="scientific">Candidatus Thiodiazotropha taylori</name>
    <dbReference type="NCBI Taxonomy" id="2792791"/>
    <lineage>
        <taxon>Bacteria</taxon>
        <taxon>Pseudomonadati</taxon>
        <taxon>Pseudomonadota</taxon>
        <taxon>Gammaproteobacteria</taxon>
        <taxon>Chromatiales</taxon>
        <taxon>Sedimenticolaceae</taxon>
        <taxon>Candidatus Thiodiazotropha</taxon>
    </lineage>
</organism>
<dbReference type="Pfam" id="PF00589">
    <property type="entry name" value="Phage_integrase"/>
    <property type="match status" value="1"/>
</dbReference>
<evidence type="ECO:0000313" key="6">
    <source>
        <dbReference type="Proteomes" id="UP000886674"/>
    </source>
</evidence>
<dbReference type="Gene3D" id="1.10.443.10">
    <property type="entry name" value="Intergrase catalytic core"/>
    <property type="match status" value="1"/>
</dbReference>
<dbReference type="PROSITE" id="PS51898">
    <property type="entry name" value="TYR_RECOMBINASE"/>
    <property type="match status" value="1"/>
</dbReference>
<dbReference type="EMBL" id="JAEPCR010000008">
    <property type="protein sequence ID" value="MCG7977184.1"/>
    <property type="molecule type" value="Genomic_DNA"/>
</dbReference>
<evidence type="ECO:0000256" key="1">
    <source>
        <dbReference type="ARBA" id="ARBA00022829"/>
    </source>
</evidence>
<dbReference type="InterPro" id="IPR002104">
    <property type="entry name" value="Integrase_catalytic"/>
</dbReference>
<keyword evidence="3" id="KW-0233">DNA recombination</keyword>